<evidence type="ECO:0000256" key="1">
    <source>
        <dbReference type="ARBA" id="ARBA00009981"/>
    </source>
</evidence>
<dbReference type="EMBL" id="JARGEQ010000024">
    <property type="protein sequence ID" value="MDF1585493.1"/>
    <property type="molecule type" value="Genomic_DNA"/>
</dbReference>
<dbReference type="Pfam" id="PF02604">
    <property type="entry name" value="PhdYeFM_antitox"/>
    <property type="match status" value="1"/>
</dbReference>
<dbReference type="Proteomes" id="UP001301140">
    <property type="component" value="Unassembled WGS sequence"/>
</dbReference>
<gene>
    <name evidence="3" type="ORF">PZ740_03725</name>
</gene>
<dbReference type="AlphaFoldDB" id="A0AAP3XPN6"/>
<keyword evidence="4" id="KW-1185">Reference proteome</keyword>
<name>A0AAP3XPN6_9PROT</name>
<dbReference type="PANTHER" id="PTHR35377">
    <property type="entry name" value="ANTITOXIN VAPB49-RELATED-RELATED"/>
    <property type="match status" value="1"/>
</dbReference>
<dbReference type="PANTHER" id="PTHR35377:SF8">
    <property type="entry name" value="ANTITOXIN VAPB22"/>
    <property type="match status" value="1"/>
</dbReference>
<reference evidence="3 4" key="1">
    <citation type="submission" date="2023-03" db="EMBL/GenBank/DDBJ databases">
        <title>YIM 152171 draft genome.</title>
        <authorList>
            <person name="Yang Z."/>
        </authorList>
    </citation>
    <scope>NUCLEOTIDE SEQUENCE [LARGE SCALE GENOMIC DNA]</scope>
    <source>
        <strain evidence="3 4">YIM 152171</strain>
    </source>
</reference>
<protein>
    <recommendedName>
        <fullName evidence="2">Antitoxin</fullName>
    </recommendedName>
</protein>
<dbReference type="InterPro" id="IPR006442">
    <property type="entry name" value="Antitoxin_Phd/YefM"/>
</dbReference>
<dbReference type="InterPro" id="IPR036165">
    <property type="entry name" value="YefM-like_sf"/>
</dbReference>
<accession>A0AAP3XPN6</accession>
<evidence type="ECO:0000313" key="4">
    <source>
        <dbReference type="Proteomes" id="UP001301140"/>
    </source>
</evidence>
<evidence type="ECO:0000313" key="3">
    <source>
        <dbReference type="EMBL" id="MDF1585493.1"/>
    </source>
</evidence>
<evidence type="ECO:0000256" key="2">
    <source>
        <dbReference type="RuleBase" id="RU362080"/>
    </source>
</evidence>
<proteinExistence type="inferred from homology"/>
<dbReference type="SUPFAM" id="SSF143120">
    <property type="entry name" value="YefM-like"/>
    <property type="match status" value="1"/>
</dbReference>
<dbReference type="NCBIfam" id="TIGR01552">
    <property type="entry name" value="phd_fam"/>
    <property type="match status" value="1"/>
</dbReference>
<dbReference type="RefSeq" id="WP_327787911.1">
    <property type="nucleotide sequence ID" value="NZ_JARGEQ010000024.1"/>
</dbReference>
<organism evidence="3 4">
    <name type="scientific">Marinimicrococcus flavescens</name>
    <dbReference type="NCBI Taxonomy" id="3031815"/>
    <lineage>
        <taxon>Bacteria</taxon>
        <taxon>Pseudomonadati</taxon>
        <taxon>Pseudomonadota</taxon>
        <taxon>Alphaproteobacteria</taxon>
        <taxon>Geminicoccales</taxon>
        <taxon>Geminicoccaceae</taxon>
        <taxon>Marinimicrococcus</taxon>
    </lineage>
</organism>
<comment type="caution">
    <text evidence="3">The sequence shown here is derived from an EMBL/GenBank/DDBJ whole genome shotgun (WGS) entry which is preliminary data.</text>
</comment>
<comment type="function">
    <text evidence="2">Antitoxin component of a type II toxin-antitoxin (TA) system.</text>
</comment>
<sequence>MLTISARDANQQFSRILDAAARGEEVVITRRGVPVARLVPAAADDKAAAERQERQREALDFFRKGGLSGGVLADWTREELYEERLAGLDK</sequence>
<dbReference type="InterPro" id="IPR051416">
    <property type="entry name" value="phD-YefM_TA_antitoxins"/>
</dbReference>
<dbReference type="Gene3D" id="3.40.1620.10">
    <property type="entry name" value="YefM-like domain"/>
    <property type="match status" value="1"/>
</dbReference>
<comment type="similarity">
    <text evidence="1 2">Belongs to the phD/YefM antitoxin family.</text>
</comment>